<evidence type="ECO:0000256" key="4">
    <source>
        <dbReference type="ARBA" id="ARBA00022692"/>
    </source>
</evidence>
<dbReference type="GO" id="GO:0015344">
    <property type="term" value="F:siderophore uptake transmembrane transporter activity"/>
    <property type="evidence" value="ECO:0007669"/>
    <property type="project" value="TreeGrafter"/>
</dbReference>
<keyword evidence="6" id="KW-0998">Cell outer membrane</keyword>
<dbReference type="InterPro" id="IPR037066">
    <property type="entry name" value="Plug_dom_sf"/>
</dbReference>
<proteinExistence type="predicted"/>
<dbReference type="InterPro" id="IPR041700">
    <property type="entry name" value="OMP_b-brl_3"/>
</dbReference>
<dbReference type="SUPFAM" id="SSF56935">
    <property type="entry name" value="Porins"/>
    <property type="match status" value="1"/>
</dbReference>
<accession>A0A6I6MHU9</accession>
<keyword evidence="2" id="KW-0813">Transport</keyword>
<keyword evidence="4" id="KW-0812">Transmembrane</keyword>
<reference evidence="11" key="1">
    <citation type="submission" date="2019-12" db="EMBL/GenBank/DDBJ databases">
        <title>Complete genome of Terracaulis silvestris 0127_4.</title>
        <authorList>
            <person name="Vieira S."/>
            <person name="Riedel T."/>
            <person name="Sproer C."/>
            <person name="Pascual J."/>
            <person name="Boedeker C."/>
            <person name="Overmann J."/>
        </authorList>
    </citation>
    <scope>NUCLEOTIDE SEQUENCE [LARGE SCALE GENOMIC DNA]</scope>
    <source>
        <strain evidence="11">0127_4</strain>
    </source>
</reference>
<dbReference type="InterPro" id="IPR036942">
    <property type="entry name" value="Beta-barrel_TonB_sf"/>
</dbReference>
<evidence type="ECO:0000256" key="3">
    <source>
        <dbReference type="ARBA" id="ARBA00022452"/>
    </source>
</evidence>
<feature type="signal peptide" evidence="7">
    <location>
        <begin position="1"/>
        <end position="19"/>
    </location>
</feature>
<dbReference type="GO" id="GO:0044718">
    <property type="term" value="P:siderophore transmembrane transport"/>
    <property type="evidence" value="ECO:0007669"/>
    <property type="project" value="TreeGrafter"/>
</dbReference>
<dbReference type="Pfam" id="PF07715">
    <property type="entry name" value="Plug"/>
    <property type="match status" value="1"/>
</dbReference>
<evidence type="ECO:0000256" key="6">
    <source>
        <dbReference type="ARBA" id="ARBA00023237"/>
    </source>
</evidence>
<evidence type="ECO:0000259" key="9">
    <source>
        <dbReference type="Pfam" id="PF14905"/>
    </source>
</evidence>
<protein>
    <submittedName>
        <fullName evidence="10">TonB-dependent receptor</fullName>
    </submittedName>
</protein>
<dbReference type="Proteomes" id="UP000431269">
    <property type="component" value="Chromosome"/>
</dbReference>
<evidence type="ECO:0000256" key="1">
    <source>
        <dbReference type="ARBA" id="ARBA00004571"/>
    </source>
</evidence>
<dbReference type="AlphaFoldDB" id="A0A6I6MHU9"/>
<evidence type="ECO:0000313" key="10">
    <source>
        <dbReference type="EMBL" id="QGZ94520.1"/>
    </source>
</evidence>
<dbReference type="Gene3D" id="2.40.170.20">
    <property type="entry name" value="TonB-dependent receptor, beta-barrel domain"/>
    <property type="match status" value="1"/>
</dbReference>
<evidence type="ECO:0000259" key="8">
    <source>
        <dbReference type="Pfam" id="PF07715"/>
    </source>
</evidence>
<dbReference type="EMBL" id="CP047045">
    <property type="protein sequence ID" value="QGZ94520.1"/>
    <property type="molecule type" value="Genomic_DNA"/>
</dbReference>
<keyword evidence="11" id="KW-1185">Reference proteome</keyword>
<dbReference type="InterPro" id="IPR012910">
    <property type="entry name" value="Plug_dom"/>
</dbReference>
<feature type="chain" id="PRO_5026179025" evidence="7">
    <location>
        <begin position="20"/>
        <end position="705"/>
    </location>
</feature>
<dbReference type="GO" id="GO:0009279">
    <property type="term" value="C:cell outer membrane"/>
    <property type="evidence" value="ECO:0007669"/>
    <property type="project" value="UniProtKB-SubCell"/>
</dbReference>
<dbReference type="KEGG" id="tsv:DSM104635_01339"/>
<keyword evidence="7" id="KW-0732">Signal</keyword>
<sequence>MLGRMMVSALALMSGVAYAQTAPTETPVPAPTSAPASATNDRVVYEVAFYARFNPQNAMDMVNNTPGFTLNSGDERRGFSGAVGNVLVDGLRPTAKGQSIDSILARIPANQIVRLEVLRGAEVAGDASGQATLINIVRAPTAGSGVYEVGFEYSNQNQDRLMPRADIGYNGRNGQLEWGVGLRLITQNRDLIGERDFYDGAGVLQRHADMTNPRNLWDPYYNANIAFPLFGGRFSATGMINPDWFNAQRQTFDFTTPTGDPDGSLTQRWKEEGTLSEVGLNYDRDFGPWSLALVGLRTQHPFEYNETAVEYDALGVVTETAVVNSERETIETILRGTLSRSFGPQHRIEFGGEGAVNTLDSEFQFILDTGGGPSVIPIPNSNVTVEEERADLFAVHTWRPNDRWSLESRVAWETSTLTFTGDADQTTELSFWKPSFQLTRTFGGNNQLRLRYYRDVGQLDFDDFVSSTSLADDLIDGGNPDLQPQTDWRAEVGGDLRFPGGAALGFALVHHQISDVNDLVVLINTQGTPDPGDDEPFDAPGNIGDAEAWSLDLNFSSRIPFIPNSRLTVEAEFWDTEVTDPVTGNPRIISWQPESEVDIAFRQDFPEQRWSWGIEAYKQGEVQGYRLTDVDTQEEGPWVDLWWETTALPNNMKLRLWAANIGNGEVLRDRRIFGPDRNGPLVAQQLTNREFATSPWFILELSGSF</sequence>
<keyword evidence="3" id="KW-1134">Transmembrane beta strand</keyword>
<dbReference type="Pfam" id="PF14905">
    <property type="entry name" value="OMP_b-brl_3"/>
    <property type="match status" value="1"/>
</dbReference>
<dbReference type="RefSeq" id="WP_158765453.1">
    <property type="nucleotide sequence ID" value="NZ_CP047045.1"/>
</dbReference>
<evidence type="ECO:0000256" key="5">
    <source>
        <dbReference type="ARBA" id="ARBA00023136"/>
    </source>
</evidence>
<gene>
    <name evidence="10" type="ORF">DSM104635_01339</name>
</gene>
<keyword evidence="10" id="KW-0675">Receptor</keyword>
<feature type="domain" description="Outer membrane protein beta-barrel" evidence="9">
    <location>
        <begin position="333"/>
        <end position="567"/>
    </location>
</feature>
<dbReference type="PANTHER" id="PTHR30069:SF37">
    <property type="entry name" value="FERRIC VIBRIOBACTIN RECEPTOR VIUA"/>
    <property type="match status" value="1"/>
</dbReference>
<dbReference type="Gene3D" id="2.170.130.10">
    <property type="entry name" value="TonB-dependent receptor, plug domain"/>
    <property type="match status" value="1"/>
</dbReference>
<evidence type="ECO:0000256" key="7">
    <source>
        <dbReference type="SAM" id="SignalP"/>
    </source>
</evidence>
<dbReference type="PANTHER" id="PTHR30069">
    <property type="entry name" value="TONB-DEPENDENT OUTER MEMBRANE RECEPTOR"/>
    <property type="match status" value="1"/>
</dbReference>
<evidence type="ECO:0000256" key="2">
    <source>
        <dbReference type="ARBA" id="ARBA00022448"/>
    </source>
</evidence>
<name>A0A6I6MHU9_9CAUL</name>
<feature type="domain" description="TonB-dependent receptor plug" evidence="8">
    <location>
        <begin position="50"/>
        <end position="122"/>
    </location>
</feature>
<keyword evidence="5" id="KW-0472">Membrane</keyword>
<evidence type="ECO:0000313" key="11">
    <source>
        <dbReference type="Proteomes" id="UP000431269"/>
    </source>
</evidence>
<dbReference type="InterPro" id="IPR039426">
    <property type="entry name" value="TonB-dep_rcpt-like"/>
</dbReference>
<organism evidence="10 11">
    <name type="scientific">Terricaulis silvestris</name>
    <dbReference type="NCBI Taxonomy" id="2686094"/>
    <lineage>
        <taxon>Bacteria</taxon>
        <taxon>Pseudomonadati</taxon>
        <taxon>Pseudomonadota</taxon>
        <taxon>Alphaproteobacteria</taxon>
        <taxon>Caulobacterales</taxon>
        <taxon>Caulobacteraceae</taxon>
        <taxon>Terricaulis</taxon>
    </lineage>
</organism>
<comment type="subcellular location">
    <subcellularLocation>
        <location evidence="1">Cell outer membrane</location>
        <topology evidence="1">Multi-pass membrane protein</topology>
    </subcellularLocation>
</comment>